<dbReference type="eggNOG" id="ENOG5032SGE">
    <property type="taxonomic scope" value="Bacteria"/>
</dbReference>
<dbReference type="RefSeq" id="WP_004606478.1">
    <property type="nucleotide sequence ID" value="NZ_CP036170.1"/>
</dbReference>
<dbReference type="InterPro" id="IPR024523">
    <property type="entry name" value="DUF3793"/>
</dbReference>
<dbReference type="AlphaFoldDB" id="B0NBH9"/>
<reference evidence="1 2" key="1">
    <citation type="journal article" date="2019" name="Appl. Environ. Microbiol.">
        <title>Clostridium scindens ATCC 35704: integration of nutritional requirements, the complete genome sequence, and global transcriptional responses to bile acids.</title>
        <authorList>
            <person name="Devendran S."/>
            <person name="Shrestha R."/>
            <person name="Alves J.M.P."/>
            <person name="Wolf P.G."/>
            <person name="Ly L."/>
            <person name="Hernandez A.G."/>
            <person name="Mendez-Garcia C."/>
            <person name="Inboden A."/>
            <person name="Wiley J."/>
            <person name="Paul O."/>
            <person name="Allen A."/>
            <person name="Springer E."/>
            <person name="Wright C.L."/>
            <person name="Fields C.J."/>
            <person name="Daniel S.L."/>
            <person name="Ridlon J.M."/>
        </authorList>
    </citation>
    <scope>NUCLEOTIDE SEQUENCE [LARGE SCALE GENOMIC DNA]</scope>
    <source>
        <strain evidence="1 2">ATCC 35704</strain>
    </source>
</reference>
<sequence length="183" mass="21396">MSDEMIVRYCSPTLANIKTANLFSCLYSSKQTVIHEIRSINQKLVPKGIRVLPIHMSKRRVLIYVYRPERLKRDLSDKTVRTFLETRGYQCDNFVCCINRLIMKLREEPDFPHEIGLFLGYPLEDVKSFIENKADCSKCSGCWKVYGNEQEALKLFEKYQKCAGTYYAQWKKGMTIERLAVNS</sequence>
<dbReference type="KEGG" id="csci:HDCHBGLK_00868"/>
<dbReference type="GeneID" id="62695091"/>
<dbReference type="Proteomes" id="UP000289664">
    <property type="component" value="Chromosome"/>
</dbReference>
<dbReference type="EMBL" id="CP036170">
    <property type="protein sequence ID" value="QBF73494.1"/>
    <property type="molecule type" value="Genomic_DNA"/>
</dbReference>
<name>B0NBH9_CLOS5</name>
<protein>
    <submittedName>
        <fullName evidence="1">Uncharacterized protein</fullName>
    </submittedName>
</protein>
<dbReference type="Pfam" id="PF12672">
    <property type="entry name" value="DUF3793"/>
    <property type="match status" value="1"/>
</dbReference>
<dbReference type="HOGENOM" id="CLU_080981_1_0_9"/>
<evidence type="ECO:0000313" key="2">
    <source>
        <dbReference type="Proteomes" id="UP000289664"/>
    </source>
</evidence>
<dbReference type="OrthoDB" id="5393676at2"/>
<dbReference type="STRING" id="411468.CLOSCI_00929"/>
<gene>
    <name evidence="1" type="ORF">HDCHBGLK_00868</name>
</gene>
<accession>B0NBH9</accession>
<evidence type="ECO:0000313" key="1">
    <source>
        <dbReference type="EMBL" id="QBF73494.1"/>
    </source>
</evidence>
<organism evidence="1 2">
    <name type="scientific">Clostridium scindens (strain ATCC 35704 / DSM 5676 / VPI 13733 / 19)</name>
    <dbReference type="NCBI Taxonomy" id="411468"/>
    <lineage>
        <taxon>Bacteria</taxon>
        <taxon>Bacillati</taxon>
        <taxon>Bacillota</taxon>
        <taxon>Clostridia</taxon>
        <taxon>Lachnospirales</taxon>
        <taxon>Lachnospiraceae</taxon>
    </lineage>
</organism>
<keyword evidence="2" id="KW-1185">Reference proteome</keyword>
<proteinExistence type="predicted"/>